<accession>A0ABX0PNJ1</accession>
<dbReference type="Proteomes" id="UP000716322">
    <property type="component" value="Unassembled WGS sequence"/>
</dbReference>
<dbReference type="InterPro" id="IPR006935">
    <property type="entry name" value="Helicase/UvrB_N"/>
</dbReference>
<sequence length="1115" mass="124723">MDFDTLKQDSRTSLHKAVIDEAAYDKSVGKVRNFSFWSPSKNGLWEHQQIAICTAIAYIHGEKKIPGRQGVTEAALLKLPTATGKSGIIAVIARCLDAVQRVLILTPRVALTDQLIDDVTATFWTRVGYSHMPDGADTVLQHKNGDRIDNASIRKILPSNAAALTHDIKQHAKKRMVLVGTHQALAEIRRAMEGDDKAKRSEAEKFLSAVKRSFDIVIVDEGHYEPAVSWSRGVREFNLPTILLSATPYRNDFKSFRVGGRYLFNFPYEEAVNRKIVRRMEIQALPLSLATRGPASNPYDEFVDVLVKALPAIEKHASAWCTNAPKVIVRAAELETLQHLQNALDRVLPNETLLVHDKAVKTTHPHRYASVAEARKNFDSARFWLHQHMLSEGIDDPRFVVVAIFDLMGNARQLIQQMGRVARYLRPNTGNSLQQGHILARSDIAQKIEQAWQRYQAYERYIANNVGHIVVNEVALPDRLLAFMPEAQYIDGSFRERFNFGGTLSADHVQLPRTAAVYQMDGVAVSLDDVEAVAEESLMEKDRFQIKPLADMPPGAIGFSYYAWQNSPYLTEQFFSEWKFGSFVCIRHGDFFFVHDTSGLALDMTSLGLKRVDRTTLEKIFPANTNGPNAVRTRLSRISFNSLEMSQDAIRGLAMNTHSFADTFTDLLDPSLVPATAAGFVGGLPRYVGFAKARLRDGGYQYVSISGYTAWTKDVADQLADAARISNQVFGRYAALVATVSKAEATPKSILIDLWTPQLQGGNGDAEDGYRTADFFDSAELYADVQPDGRFTLTVNGKPAVCRIEYNGKNKRYRIESKDLEDLYTIEPEGGNLVERPLLRHLNRRQSFRVLPDLAGAVYYEGNFFRPTLRWKQGTELPVLDYVFTAPCLSPVISEKGENFYSAPTRWETESIFGIFSKAASTPLAPGATASTDPLIKAIQAIPIWLCDDDNQETADFIGFDMTHRRLVFVHAKVGDLSKKGQGFNVGGLQVVGRQAMASLAFMSRGAASSEWKSTRWTSKVKANTLTLTKRNRIFGNPGKATAAKLDAWLKEVIQNPSFDKEVWIVGARMTDRAKVEAALQGATWENRLRQFLMHWDTMQTSCARANTRLKYFCD</sequence>
<dbReference type="SUPFAM" id="SSF52540">
    <property type="entry name" value="P-loop containing nucleoside triphosphate hydrolases"/>
    <property type="match status" value="1"/>
</dbReference>
<name>A0ABX0PNJ1_9BURK</name>
<dbReference type="Gene3D" id="3.40.50.300">
    <property type="entry name" value="P-loop containing nucleotide triphosphate hydrolases"/>
    <property type="match status" value="2"/>
</dbReference>
<keyword evidence="2" id="KW-0067">ATP-binding</keyword>
<dbReference type="GO" id="GO:0004386">
    <property type="term" value="F:helicase activity"/>
    <property type="evidence" value="ECO:0007669"/>
    <property type="project" value="UniProtKB-KW"/>
</dbReference>
<feature type="domain" description="Helicase ATP-binding" evidence="1">
    <location>
        <begin position="66"/>
        <end position="266"/>
    </location>
</feature>
<dbReference type="PANTHER" id="PTHR47396">
    <property type="entry name" value="TYPE I RESTRICTION ENZYME ECOKI R PROTEIN"/>
    <property type="match status" value="1"/>
</dbReference>
<dbReference type="PROSITE" id="PS51192">
    <property type="entry name" value="HELICASE_ATP_BIND_1"/>
    <property type="match status" value="1"/>
</dbReference>
<dbReference type="PANTHER" id="PTHR47396:SF1">
    <property type="entry name" value="ATP-DEPENDENT HELICASE IRC3-RELATED"/>
    <property type="match status" value="1"/>
</dbReference>
<dbReference type="InterPro" id="IPR027417">
    <property type="entry name" value="P-loop_NTPase"/>
</dbReference>
<comment type="caution">
    <text evidence="2">The sequence shown here is derived from an EMBL/GenBank/DDBJ whole genome shotgun (WGS) entry which is preliminary data.</text>
</comment>
<protein>
    <submittedName>
        <fullName evidence="2">DEAD/DEAH box helicase family protein</fullName>
    </submittedName>
</protein>
<dbReference type="RefSeq" id="WP_166865524.1">
    <property type="nucleotide sequence ID" value="NZ_JAAQOM010000034.1"/>
</dbReference>
<dbReference type="CDD" id="cd18785">
    <property type="entry name" value="SF2_C"/>
    <property type="match status" value="1"/>
</dbReference>
<evidence type="ECO:0000313" key="3">
    <source>
        <dbReference type="Proteomes" id="UP000716322"/>
    </source>
</evidence>
<keyword evidence="2" id="KW-0547">Nucleotide-binding</keyword>
<reference evidence="2 3" key="1">
    <citation type="submission" date="2020-03" db="EMBL/GenBank/DDBJ databases">
        <title>Genome sequence of strain Massilia sp. TW-1.</title>
        <authorList>
            <person name="Chaudhary D.K."/>
        </authorList>
    </citation>
    <scope>NUCLEOTIDE SEQUENCE [LARGE SCALE GENOMIC DNA]</scope>
    <source>
        <strain evidence="2 3">TW-1</strain>
    </source>
</reference>
<keyword evidence="2" id="KW-0378">Hydrolase</keyword>
<dbReference type="InterPro" id="IPR014001">
    <property type="entry name" value="Helicase_ATP-bd"/>
</dbReference>
<gene>
    <name evidence="2" type="ORF">HAV22_30525</name>
</gene>
<proteinExistence type="predicted"/>
<organism evidence="2 3">
    <name type="scientific">Telluria antibiotica</name>
    <dbReference type="NCBI Taxonomy" id="2717319"/>
    <lineage>
        <taxon>Bacteria</taxon>
        <taxon>Pseudomonadati</taxon>
        <taxon>Pseudomonadota</taxon>
        <taxon>Betaproteobacteria</taxon>
        <taxon>Burkholderiales</taxon>
        <taxon>Oxalobacteraceae</taxon>
        <taxon>Telluria group</taxon>
        <taxon>Telluria</taxon>
    </lineage>
</organism>
<evidence type="ECO:0000259" key="1">
    <source>
        <dbReference type="PROSITE" id="PS51192"/>
    </source>
</evidence>
<keyword evidence="3" id="KW-1185">Reference proteome</keyword>
<dbReference type="EMBL" id="JAAQOM010000034">
    <property type="protein sequence ID" value="NIA57969.1"/>
    <property type="molecule type" value="Genomic_DNA"/>
</dbReference>
<dbReference type="Pfam" id="PF04851">
    <property type="entry name" value="ResIII"/>
    <property type="match status" value="1"/>
</dbReference>
<dbReference type="SMART" id="SM00487">
    <property type="entry name" value="DEXDc"/>
    <property type="match status" value="1"/>
</dbReference>
<evidence type="ECO:0000313" key="2">
    <source>
        <dbReference type="EMBL" id="NIA57969.1"/>
    </source>
</evidence>
<dbReference type="InterPro" id="IPR050742">
    <property type="entry name" value="Helicase_Restrict-Modif_Enz"/>
</dbReference>
<keyword evidence="2" id="KW-0347">Helicase</keyword>